<dbReference type="Proteomes" id="UP001159364">
    <property type="component" value="Linkage Group LG09"/>
</dbReference>
<proteinExistence type="predicted"/>
<dbReference type="EMBL" id="JAIWQS010000009">
    <property type="protein sequence ID" value="KAJ8754773.1"/>
    <property type="molecule type" value="Genomic_DNA"/>
</dbReference>
<dbReference type="PANTHER" id="PTHR34564:SF10">
    <property type="entry name" value="HYALURONAN MEDIATED MOTILITY RECEPTOR-LIKE PROTEIN"/>
    <property type="match status" value="1"/>
</dbReference>
<keyword evidence="2" id="KW-0732">Signal</keyword>
<organism evidence="3 4">
    <name type="scientific">Erythroxylum novogranatense</name>
    <dbReference type="NCBI Taxonomy" id="1862640"/>
    <lineage>
        <taxon>Eukaryota</taxon>
        <taxon>Viridiplantae</taxon>
        <taxon>Streptophyta</taxon>
        <taxon>Embryophyta</taxon>
        <taxon>Tracheophyta</taxon>
        <taxon>Spermatophyta</taxon>
        <taxon>Magnoliopsida</taxon>
        <taxon>eudicotyledons</taxon>
        <taxon>Gunneridae</taxon>
        <taxon>Pentapetalae</taxon>
        <taxon>rosids</taxon>
        <taxon>fabids</taxon>
        <taxon>Malpighiales</taxon>
        <taxon>Erythroxylaceae</taxon>
        <taxon>Erythroxylum</taxon>
    </lineage>
</organism>
<sequence length="101" mass="11773">MPRPWFLVFLVLLIVFTSQLEWKEQLGEDVEATSRISRNEKMGFKREAVKEKIMLSQEKRIQKLNLLVKNLQEQLILCKGENSVVNGTTIPLSDRSNELEQ</sequence>
<keyword evidence="1" id="KW-0175">Coiled coil</keyword>
<reference evidence="3 4" key="1">
    <citation type="submission" date="2021-09" db="EMBL/GenBank/DDBJ databases">
        <title>Genomic insights and catalytic innovation underlie evolution of tropane alkaloids biosynthesis.</title>
        <authorList>
            <person name="Wang Y.-J."/>
            <person name="Tian T."/>
            <person name="Huang J.-P."/>
            <person name="Huang S.-X."/>
        </authorList>
    </citation>
    <scope>NUCLEOTIDE SEQUENCE [LARGE SCALE GENOMIC DNA]</scope>
    <source>
        <strain evidence="3">KIB-2018</strain>
        <tissue evidence="3">Leaf</tissue>
    </source>
</reference>
<evidence type="ECO:0000256" key="1">
    <source>
        <dbReference type="SAM" id="Coils"/>
    </source>
</evidence>
<keyword evidence="4" id="KW-1185">Reference proteome</keyword>
<feature type="chain" id="PRO_5043989811" evidence="2">
    <location>
        <begin position="20"/>
        <end position="101"/>
    </location>
</feature>
<gene>
    <name evidence="3" type="ORF">K2173_012162</name>
</gene>
<evidence type="ECO:0000313" key="4">
    <source>
        <dbReference type="Proteomes" id="UP001159364"/>
    </source>
</evidence>
<evidence type="ECO:0000256" key="2">
    <source>
        <dbReference type="SAM" id="SignalP"/>
    </source>
</evidence>
<feature type="coiled-coil region" evidence="1">
    <location>
        <begin position="54"/>
        <end position="81"/>
    </location>
</feature>
<dbReference type="AlphaFoldDB" id="A0AAV8SS47"/>
<evidence type="ECO:0000313" key="3">
    <source>
        <dbReference type="EMBL" id="KAJ8754773.1"/>
    </source>
</evidence>
<comment type="caution">
    <text evidence="3">The sequence shown here is derived from an EMBL/GenBank/DDBJ whole genome shotgun (WGS) entry which is preliminary data.</text>
</comment>
<name>A0AAV8SS47_9ROSI</name>
<protein>
    <submittedName>
        <fullName evidence="3">Uncharacterized protein</fullName>
    </submittedName>
</protein>
<accession>A0AAV8SS47</accession>
<feature type="signal peptide" evidence="2">
    <location>
        <begin position="1"/>
        <end position="19"/>
    </location>
</feature>
<dbReference type="PANTHER" id="PTHR34564">
    <property type="entry name" value="PEPTIDYL-PROLYL CIS-TRANS ISOMERASE G"/>
    <property type="match status" value="1"/>
</dbReference>